<dbReference type="AlphaFoldDB" id="A0A7W0HLT7"/>
<dbReference type="RefSeq" id="WP_181552292.1">
    <property type="nucleotide sequence ID" value="NZ_JACDUS010000011.1"/>
</dbReference>
<keyword evidence="2" id="KW-1185">Reference proteome</keyword>
<accession>A0A7W0HLT7</accession>
<proteinExistence type="predicted"/>
<comment type="caution">
    <text evidence="1">The sequence shown here is derived from an EMBL/GenBank/DDBJ whole genome shotgun (WGS) entry which is preliminary data.</text>
</comment>
<protein>
    <submittedName>
        <fullName evidence="1">Uncharacterized protein</fullName>
    </submittedName>
</protein>
<reference evidence="1 2" key="1">
    <citation type="submission" date="2020-07" db="EMBL/GenBank/DDBJ databases">
        <title>Genomic Encyclopedia of Type Strains, Phase IV (KMG-IV): sequencing the most valuable type-strain genomes for metagenomic binning, comparative biology and taxonomic classification.</title>
        <authorList>
            <person name="Goeker M."/>
        </authorList>
    </citation>
    <scope>NUCLEOTIDE SEQUENCE [LARGE SCALE GENOMIC DNA]</scope>
    <source>
        <strain evidence="1 2">DSM 17721</strain>
    </source>
</reference>
<sequence>MPGKKDLKEKASSEIKKHEKAAEKTIFLAEGLFTGFHFKQGHGRPNENFQGGNKWL</sequence>
<evidence type="ECO:0000313" key="2">
    <source>
        <dbReference type="Proteomes" id="UP000525298"/>
    </source>
</evidence>
<evidence type="ECO:0000313" key="1">
    <source>
        <dbReference type="EMBL" id="MBA2882662.1"/>
    </source>
</evidence>
<dbReference type="Proteomes" id="UP000525298">
    <property type="component" value="Unassembled WGS sequence"/>
</dbReference>
<name>A0A7W0HLT7_9BACT</name>
<gene>
    <name evidence="1" type="ORF">HNR65_003016</name>
</gene>
<dbReference type="EMBL" id="JACDUS010000011">
    <property type="protein sequence ID" value="MBA2882662.1"/>
    <property type="molecule type" value="Genomic_DNA"/>
</dbReference>
<organism evidence="1 2">
    <name type="scientific">Desulfosalsimonas propionicica</name>
    <dbReference type="NCBI Taxonomy" id="332175"/>
    <lineage>
        <taxon>Bacteria</taxon>
        <taxon>Pseudomonadati</taxon>
        <taxon>Thermodesulfobacteriota</taxon>
        <taxon>Desulfobacteria</taxon>
        <taxon>Desulfobacterales</taxon>
        <taxon>Desulfosalsimonadaceae</taxon>
        <taxon>Desulfosalsimonas</taxon>
    </lineage>
</organism>